<proteinExistence type="predicted"/>
<dbReference type="OrthoDB" id="2120024at2759"/>
<keyword evidence="4" id="KW-1185">Reference proteome</keyword>
<dbReference type="AlphaFoldDB" id="A0A9P4JKA2"/>
<feature type="coiled-coil region" evidence="1">
    <location>
        <begin position="62"/>
        <end position="89"/>
    </location>
</feature>
<feature type="transmembrane region" description="Helical" evidence="2">
    <location>
        <begin position="38"/>
        <end position="60"/>
    </location>
</feature>
<accession>A0A9P4JKA2</accession>
<keyword evidence="2" id="KW-0812">Transmembrane</keyword>
<evidence type="ECO:0000256" key="2">
    <source>
        <dbReference type="SAM" id="Phobius"/>
    </source>
</evidence>
<name>A0A9P4JKA2_9PLEO</name>
<protein>
    <submittedName>
        <fullName evidence="3">Uncharacterized protein</fullName>
    </submittedName>
</protein>
<evidence type="ECO:0000256" key="1">
    <source>
        <dbReference type="SAM" id="Coils"/>
    </source>
</evidence>
<dbReference type="Proteomes" id="UP000799536">
    <property type="component" value="Unassembled WGS sequence"/>
</dbReference>
<comment type="caution">
    <text evidence="3">The sequence shown here is derived from an EMBL/GenBank/DDBJ whole genome shotgun (WGS) entry which is preliminary data.</text>
</comment>
<reference evidence="3" key="1">
    <citation type="journal article" date="2020" name="Stud. Mycol.">
        <title>101 Dothideomycetes genomes: a test case for predicting lifestyles and emergence of pathogens.</title>
        <authorList>
            <person name="Haridas S."/>
            <person name="Albert R."/>
            <person name="Binder M."/>
            <person name="Bloem J."/>
            <person name="Labutti K."/>
            <person name="Salamov A."/>
            <person name="Andreopoulos B."/>
            <person name="Baker S."/>
            <person name="Barry K."/>
            <person name="Bills G."/>
            <person name="Bluhm B."/>
            <person name="Cannon C."/>
            <person name="Castanera R."/>
            <person name="Culley D."/>
            <person name="Daum C."/>
            <person name="Ezra D."/>
            <person name="Gonzalez J."/>
            <person name="Henrissat B."/>
            <person name="Kuo A."/>
            <person name="Liang C."/>
            <person name="Lipzen A."/>
            <person name="Lutzoni F."/>
            <person name="Magnuson J."/>
            <person name="Mondo S."/>
            <person name="Nolan M."/>
            <person name="Ohm R."/>
            <person name="Pangilinan J."/>
            <person name="Park H.-J."/>
            <person name="Ramirez L."/>
            <person name="Alfaro M."/>
            <person name="Sun H."/>
            <person name="Tritt A."/>
            <person name="Yoshinaga Y."/>
            <person name="Zwiers L.-H."/>
            <person name="Turgeon B."/>
            <person name="Goodwin S."/>
            <person name="Spatafora J."/>
            <person name="Crous P."/>
            <person name="Grigoriev I."/>
        </authorList>
    </citation>
    <scope>NUCLEOTIDE SEQUENCE</scope>
    <source>
        <strain evidence="3">ATCC 74209</strain>
    </source>
</reference>
<dbReference type="EMBL" id="ML994158">
    <property type="protein sequence ID" value="KAF2198252.1"/>
    <property type="molecule type" value="Genomic_DNA"/>
</dbReference>
<keyword evidence="1" id="KW-0175">Coiled coil</keyword>
<evidence type="ECO:0000313" key="4">
    <source>
        <dbReference type="Proteomes" id="UP000799536"/>
    </source>
</evidence>
<sequence>MGHFILKHRGVMVRRNWYSSQPASGAQPSMHREFYKSFGYPVLKVFMGAVFTYQLLYWTWMKLESLEAKKDKNDEIASLEQQLRDLKIRKGEPNKD</sequence>
<evidence type="ECO:0000313" key="3">
    <source>
        <dbReference type="EMBL" id="KAF2198252.1"/>
    </source>
</evidence>
<keyword evidence="2" id="KW-0472">Membrane</keyword>
<gene>
    <name evidence="3" type="ORF">GQ43DRAFT_474704</name>
</gene>
<organism evidence="3 4">
    <name type="scientific">Delitschia confertaspora ATCC 74209</name>
    <dbReference type="NCBI Taxonomy" id="1513339"/>
    <lineage>
        <taxon>Eukaryota</taxon>
        <taxon>Fungi</taxon>
        <taxon>Dikarya</taxon>
        <taxon>Ascomycota</taxon>
        <taxon>Pezizomycotina</taxon>
        <taxon>Dothideomycetes</taxon>
        <taxon>Pleosporomycetidae</taxon>
        <taxon>Pleosporales</taxon>
        <taxon>Delitschiaceae</taxon>
        <taxon>Delitschia</taxon>
    </lineage>
</organism>
<keyword evidence="2" id="KW-1133">Transmembrane helix</keyword>